<dbReference type="InterPro" id="IPR010131">
    <property type="entry name" value="MdtP/NodT-like"/>
</dbReference>
<dbReference type="InterPro" id="IPR003423">
    <property type="entry name" value="OMP_efflux"/>
</dbReference>
<dbReference type="GO" id="GO:0015562">
    <property type="term" value="F:efflux transmembrane transporter activity"/>
    <property type="evidence" value="ECO:0007669"/>
    <property type="project" value="InterPro"/>
</dbReference>
<dbReference type="AlphaFoldDB" id="A0AAE6G0P2"/>
<accession>A0AAE6G0P2</accession>
<dbReference type="Proteomes" id="UP000320179">
    <property type="component" value="Chromosome"/>
</dbReference>
<dbReference type="PANTHER" id="PTHR30203">
    <property type="entry name" value="OUTER MEMBRANE CATION EFFLUX PROTEIN"/>
    <property type="match status" value="1"/>
</dbReference>
<dbReference type="SUPFAM" id="SSF56954">
    <property type="entry name" value="Outer membrane efflux proteins (OEP)"/>
    <property type="match status" value="1"/>
</dbReference>
<name>A0AAE6G0P2_MYXXA</name>
<comment type="similarity">
    <text evidence="1">Belongs to the outer membrane factor (OMF) (TC 1.B.17) family.</text>
</comment>
<dbReference type="RefSeq" id="WP_140798472.1">
    <property type="nucleotide sequence ID" value="NZ_CP017173.1"/>
</dbReference>
<gene>
    <name evidence="3" type="ORF">BHS09_18080</name>
</gene>
<protein>
    <submittedName>
        <fullName evidence="3">Transporter</fullName>
    </submittedName>
</protein>
<dbReference type="Gene3D" id="1.20.1600.10">
    <property type="entry name" value="Outer membrane efflux proteins (OEP)"/>
    <property type="match status" value="1"/>
</dbReference>
<dbReference type="EMBL" id="CP017174">
    <property type="protein sequence ID" value="QDE68734.1"/>
    <property type="molecule type" value="Genomic_DNA"/>
</dbReference>
<organism evidence="3 4">
    <name type="scientific">Myxococcus xanthus</name>
    <dbReference type="NCBI Taxonomy" id="34"/>
    <lineage>
        <taxon>Bacteria</taxon>
        <taxon>Pseudomonadati</taxon>
        <taxon>Myxococcota</taxon>
        <taxon>Myxococcia</taxon>
        <taxon>Myxococcales</taxon>
        <taxon>Cystobacterineae</taxon>
        <taxon>Myxococcaceae</taxon>
        <taxon>Myxococcus</taxon>
    </lineage>
</organism>
<reference evidence="3 4" key="1">
    <citation type="journal article" date="2019" name="Science">
        <title>Social genes are selection hotspots in kin groups of a soil microbe.</title>
        <authorList>
            <person name="Wielgoss S."/>
            <person name="Wolfensberger R."/>
            <person name="Sun L."/>
            <person name="Fiegna F."/>
            <person name="Velicer G.J."/>
        </authorList>
    </citation>
    <scope>NUCLEOTIDE SEQUENCE [LARGE SCALE GENOMIC DNA]</scope>
    <source>
        <strain evidence="3 4">MC3.5.9c15</strain>
    </source>
</reference>
<evidence type="ECO:0000256" key="2">
    <source>
        <dbReference type="SAM" id="SignalP"/>
    </source>
</evidence>
<sequence>MRVLPLLLLFVPTPALSARPLTMEQSVTLALEHSPRLIEGRAEAASAQARWEGADLPLQSNPQLQAAVGPRLRDEGDTLELNVGISQQLEIFGQRRARKDAARAATEASRFRLESLQVELAADVRQAFGRALASEQALRLSEDALGLAEEGRKVAKERLEAGAASHIEMNIATVERGRALQEKVRATRLRHQALAELKLLLGMDPNEDITLEHALRTEVTPQPALSVLVERASGQRQDVKAARAEWEAARAELRFASRDALPRPSVGLAYGREENDTIIQGTINIDLPVFNRNQAERGASVARERRAQQRLAATERFVRAEVELALSRYQSAQAAAELFDAEVLAALQENLNLVTEAYRAGKVDSLQLLIIRREALDGRRGYIEALEELNTAHAQFLKVMGTLR</sequence>
<dbReference type="Pfam" id="PF02321">
    <property type="entry name" value="OEP"/>
    <property type="match status" value="2"/>
</dbReference>
<feature type="chain" id="PRO_5041900711" evidence="2">
    <location>
        <begin position="18"/>
        <end position="404"/>
    </location>
</feature>
<evidence type="ECO:0000313" key="3">
    <source>
        <dbReference type="EMBL" id="QDE68734.1"/>
    </source>
</evidence>
<evidence type="ECO:0000313" key="4">
    <source>
        <dbReference type="Proteomes" id="UP000320179"/>
    </source>
</evidence>
<evidence type="ECO:0000256" key="1">
    <source>
        <dbReference type="ARBA" id="ARBA00007613"/>
    </source>
</evidence>
<keyword evidence="2" id="KW-0732">Signal</keyword>
<proteinExistence type="inferred from homology"/>
<feature type="signal peptide" evidence="2">
    <location>
        <begin position="1"/>
        <end position="17"/>
    </location>
</feature>
<dbReference type="PANTHER" id="PTHR30203:SF24">
    <property type="entry name" value="BLR4935 PROTEIN"/>
    <property type="match status" value="1"/>
</dbReference>